<feature type="transmembrane region" description="Helical" evidence="1">
    <location>
        <begin position="39"/>
        <end position="59"/>
    </location>
</feature>
<name>A0A6M1RAL8_9GAMM</name>
<dbReference type="Proteomes" id="UP000473008">
    <property type="component" value="Unassembled WGS sequence"/>
</dbReference>
<reference evidence="2 3" key="1">
    <citation type="submission" date="2020-02" db="EMBL/GenBank/DDBJ databases">
        <title>The draft genome of Grimontia sedimenta sp. nov., isolated from benthic sediments near coral reefs south of Kuwait.</title>
        <authorList>
            <person name="Mahmoud H.M."/>
            <person name="Jose L."/>
            <person name="Eapen S."/>
        </authorList>
    </citation>
    <scope>NUCLEOTIDE SEQUENCE [LARGE SCALE GENOMIC DNA]</scope>
    <source>
        <strain evidence="2 3">S25</strain>
    </source>
</reference>
<organism evidence="2 3">
    <name type="scientific">Grimontia sedimenti</name>
    <dbReference type="NCBI Taxonomy" id="2711294"/>
    <lineage>
        <taxon>Bacteria</taxon>
        <taxon>Pseudomonadati</taxon>
        <taxon>Pseudomonadota</taxon>
        <taxon>Gammaproteobacteria</taxon>
        <taxon>Vibrionales</taxon>
        <taxon>Vibrionaceae</taxon>
        <taxon>Grimontia</taxon>
    </lineage>
</organism>
<dbReference type="EMBL" id="JAALDL010000003">
    <property type="protein sequence ID" value="NGN97166.1"/>
    <property type="molecule type" value="Genomic_DNA"/>
</dbReference>
<evidence type="ECO:0000313" key="2">
    <source>
        <dbReference type="EMBL" id="NGN97166.1"/>
    </source>
</evidence>
<evidence type="ECO:0000256" key="1">
    <source>
        <dbReference type="SAM" id="Phobius"/>
    </source>
</evidence>
<keyword evidence="1" id="KW-0812">Transmembrane</keyword>
<gene>
    <name evidence="2" type="ORF">G5S52_05695</name>
</gene>
<keyword evidence="1" id="KW-0472">Membrane</keyword>
<comment type="caution">
    <text evidence="2">The sequence shown here is derived from an EMBL/GenBank/DDBJ whole genome shotgun (WGS) entry which is preliminary data.</text>
</comment>
<protein>
    <submittedName>
        <fullName evidence="2">Uncharacterized protein</fullName>
    </submittedName>
</protein>
<sequence length="258" mass="29082">MSRYITQICLVFAGFYLFAILFSAVESSSQDLISVLNSLGSFVSAGGALAAILAVIQVARNREADSKYNSSLDMITQINTYLDDVVHCLFDNHGKPKNDRVEWIQAARAILDSEELAKQVLVIAKKYELPELETQLNAKMNRVRLHIYKNLCVKSDNRSGSLPPSFFFGVADWEEKSFEDAEYEANRLNSICYRHNGREVTPIWGSTELDKRSVFVVGRFMIGHGHRTSLESISDELYGEIPEFGPYEGMAIYLKEST</sequence>
<accession>A0A6M1RAL8</accession>
<keyword evidence="3" id="KW-1185">Reference proteome</keyword>
<evidence type="ECO:0000313" key="3">
    <source>
        <dbReference type="Proteomes" id="UP000473008"/>
    </source>
</evidence>
<keyword evidence="1" id="KW-1133">Transmembrane helix</keyword>
<dbReference type="RefSeq" id="WP_165012185.1">
    <property type="nucleotide sequence ID" value="NZ_JAALDL010000003.1"/>
</dbReference>
<proteinExistence type="predicted"/>
<dbReference type="AlphaFoldDB" id="A0A6M1RAL8"/>